<evidence type="ECO:0000256" key="1">
    <source>
        <dbReference type="SAM" id="SignalP"/>
    </source>
</evidence>
<sequence length="170" mass="18041">MTALAHHFGAPLALLLAAAVPAGLSAQDLAFDPRPTADCVVVGQATSCAGRAANACQDQPGGYTTYGMIFCLSEEAGWWDARLNEVYTNLRTRDAVLDREAAEWEPDAPSRAEALRDMQRAWIDFRDAACAYEASQWGSGTGRGPAASACMLQLTAAQVATLETYLEGAP</sequence>
<organism evidence="3 4">
    <name type="scientific">Meridianimarinicoccus roseus</name>
    <dbReference type="NCBI Taxonomy" id="2072018"/>
    <lineage>
        <taxon>Bacteria</taxon>
        <taxon>Pseudomonadati</taxon>
        <taxon>Pseudomonadota</taxon>
        <taxon>Alphaproteobacteria</taxon>
        <taxon>Rhodobacterales</taxon>
        <taxon>Paracoccaceae</taxon>
        <taxon>Meridianimarinicoccus</taxon>
    </lineage>
</organism>
<protein>
    <submittedName>
        <fullName evidence="3">DUF1311 domain-containing protein</fullName>
    </submittedName>
</protein>
<accession>A0A2V2LDM0</accession>
<dbReference type="InterPro" id="IPR009739">
    <property type="entry name" value="LprI-like_N"/>
</dbReference>
<reference evidence="3 4" key="1">
    <citation type="submission" date="2018-05" db="EMBL/GenBank/DDBJ databases">
        <title>Rhodobacteraceae gen. nov., sp. nov. isolated from sea water.</title>
        <authorList>
            <person name="Ren Y."/>
        </authorList>
    </citation>
    <scope>NUCLEOTIDE SEQUENCE [LARGE SCALE GENOMIC DNA]</scope>
    <source>
        <strain evidence="3 4">TG-679</strain>
    </source>
</reference>
<feature type="domain" description="Lysozyme inhibitor LprI-like N-terminal" evidence="2">
    <location>
        <begin position="56"/>
        <end position="162"/>
    </location>
</feature>
<dbReference type="Gene3D" id="1.20.1270.180">
    <property type="match status" value="1"/>
</dbReference>
<dbReference type="AlphaFoldDB" id="A0A2V2LDM0"/>
<feature type="signal peptide" evidence="1">
    <location>
        <begin position="1"/>
        <end position="26"/>
    </location>
</feature>
<name>A0A2V2LDM0_9RHOB</name>
<evidence type="ECO:0000259" key="2">
    <source>
        <dbReference type="Pfam" id="PF07007"/>
    </source>
</evidence>
<dbReference type="RefSeq" id="WP_109810746.1">
    <property type="nucleotide sequence ID" value="NZ_QGKU01000025.1"/>
</dbReference>
<keyword evidence="1" id="KW-0732">Signal</keyword>
<dbReference type="Pfam" id="PF07007">
    <property type="entry name" value="LprI"/>
    <property type="match status" value="1"/>
</dbReference>
<feature type="chain" id="PRO_5016016107" evidence="1">
    <location>
        <begin position="27"/>
        <end position="170"/>
    </location>
</feature>
<evidence type="ECO:0000313" key="4">
    <source>
        <dbReference type="Proteomes" id="UP000245680"/>
    </source>
</evidence>
<dbReference type="Proteomes" id="UP000245680">
    <property type="component" value="Unassembled WGS sequence"/>
</dbReference>
<gene>
    <name evidence="3" type="ORF">DKT77_05670</name>
</gene>
<comment type="caution">
    <text evidence="3">The sequence shown here is derived from an EMBL/GenBank/DDBJ whole genome shotgun (WGS) entry which is preliminary data.</text>
</comment>
<dbReference type="OrthoDB" id="7340239at2"/>
<keyword evidence="4" id="KW-1185">Reference proteome</keyword>
<proteinExistence type="predicted"/>
<dbReference type="EMBL" id="QGKU01000025">
    <property type="protein sequence ID" value="PWR03628.1"/>
    <property type="molecule type" value="Genomic_DNA"/>
</dbReference>
<evidence type="ECO:0000313" key="3">
    <source>
        <dbReference type="EMBL" id="PWR03628.1"/>
    </source>
</evidence>